<evidence type="ECO:0000256" key="1">
    <source>
        <dbReference type="ARBA" id="ARBA00010945"/>
    </source>
</evidence>
<dbReference type="Gene3D" id="3.30.70.270">
    <property type="match status" value="1"/>
</dbReference>
<gene>
    <name evidence="3" type="ORF">ABID14_000505</name>
</gene>
<evidence type="ECO:0000259" key="2">
    <source>
        <dbReference type="PROSITE" id="PS50173"/>
    </source>
</evidence>
<dbReference type="Gene3D" id="3.40.1170.60">
    <property type="match status" value="1"/>
</dbReference>
<dbReference type="Proteomes" id="UP001549162">
    <property type="component" value="Unassembled WGS sequence"/>
</dbReference>
<dbReference type="GO" id="GO:0003887">
    <property type="term" value="F:DNA-directed DNA polymerase activity"/>
    <property type="evidence" value="ECO:0007669"/>
    <property type="project" value="UniProtKB-EC"/>
</dbReference>
<proteinExistence type="inferred from homology"/>
<name>A0ABV2JAF3_9FIRM</name>
<dbReference type="InterPro" id="IPR043128">
    <property type="entry name" value="Rev_trsase/Diguanyl_cyclase"/>
</dbReference>
<comment type="caution">
    <text evidence="3">The sequence shown here is derived from an EMBL/GenBank/DDBJ whole genome shotgun (WGS) entry which is preliminary data.</text>
</comment>
<dbReference type="RefSeq" id="WP_354366886.1">
    <property type="nucleotide sequence ID" value="NZ_JBEPMA010000002.1"/>
</dbReference>
<dbReference type="SUPFAM" id="SSF56672">
    <property type="entry name" value="DNA/RNA polymerases"/>
    <property type="match status" value="1"/>
</dbReference>
<dbReference type="InterPro" id="IPR001126">
    <property type="entry name" value="UmuC"/>
</dbReference>
<dbReference type="Gene3D" id="1.10.150.20">
    <property type="entry name" value="5' to 3' exonuclease, C-terminal subdomain"/>
    <property type="match status" value="1"/>
</dbReference>
<organism evidence="3 4">
    <name type="scientific">Peptoniphilus olsenii</name>
    <dbReference type="NCBI Taxonomy" id="411570"/>
    <lineage>
        <taxon>Bacteria</taxon>
        <taxon>Bacillati</taxon>
        <taxon>Bacillota</taxon>
        <taxon>Tissierellia</taxon>
        <taxon>Tissierellales</taxon>
        <taxon>Peptoniphilaceae</taxon>
        <taxon>Peptoniphilus</taxon>
    </lineage>
</organism>
<dbReference type="EMBL" id="JBEPMA010000002">
    <property type="protein sequence ID" value="MET3616880.1"/>
    <property type="molecule type" value="Genomic_DNA"/>
</dbReference>
<evidence type="ECO:0000313" key="4">
    <source>
        <dbReference type="Proteomes" id="UP001549162"/>
    </source>
</evidence>
<dbReference type="Pfam" id="PF11799">
    <property type="entry name" value="IMS_C"/>
    <property type="match status" value="1"/>
</dbReference>
<dbReference type="Gene3D" id="3.30.1490.100">
    <property type="entry name" value="DNA polymerase, Y-family, little finger domain"/>
    <property type="match status" value="1"/>
</dbReference>
<dbReference type="InterPro" id="IPR022880">
    <property type="entry name" value="DNApol_IV"/>
</dbReference>
<protein>
    <submittedName>
        <fullName evidence="3">DNA polymerase-4</fullName>
        <ecNumber evidence="3">2.7.7.7</ecNumber>
    </submittedName>
</protein>
<dbReference type="PROSITE" id="PS50173">
    <property type="entry name" value="UMUC"/>
    <property type="match status" value="1"/>
</dbReference>
<dbReference type="InterPro" id="IPR043502">
    <property type="entry name" value="DNA/RNA_pol_sf"/>
</dbReference>
<dbReference type="Pfam" id="PF00817">
    <property type="entry name" value="IMS"/>
    <property type="match status" value="1"/>
</dbReference>
<reference evidence="3 4" key="1">
    <citation type="submission" date="2024-06" db="EMBL/GenBank/DDBJ databases">
        <title>Genomic Encyclopedia of Type Strains, Phase IV (KMG-IV): sequencing the most valuable type-strain genomes for metagenomic binning, comparative biology and taxonomic classification.</title>
        <authorList>
            <person name="Goeker M."/>
        </authorList>
    </citation>
    <scope>NUCLEOTIDE SEQUENCE [LARGE SCALE GENOMIC DNA]</scope>
    <source>
        <strain evidence="3 4">DSM 21460</strain>
    </source>
</reference>
<sequence>MNYYNENLFRRDILHVDMNSFYVSVELRDKPEEMKQAVAVGGDEENRHGIILAKTPLAKKYGVKTGEPIWQAKKKCPNLKVLPPHYDKYVEVSKLAHKIYYSYTNQVEPFGMDECFLDITNSRNLFGPGDVIAEIIKNQIHRELRVTVSVGRSFNKVFAKLASDMAGHNEICEINENNFRDIVWSLDVNEMIMIGNRTKKKLNKINIYTLGDLAQTEPTILKNLLGINGLKFRNWANGYDDSNVRDYYAQIPIKTIGRSITCREDLLNKFEVRAVLQELTQDISKRLIENNFLARGIHVGYRDNNLYSRGYDRMFTYPTNSSIEITKLAMEVLHEHRDLENRIRAIYIRSINLVPNNHAMQADLFTDIECHEKRIKLEKTIYAIRKKYGKKSITYANLLGDLKMPDDGREIVIMPHSFFMNL</sequence>
<dbReference type="PANTHER" id="PTHR11076:SF35">
    <property type="entry name" value="DNA REPAIR PROTEIN HOMOLOG YOBH"/>
    <property type="match status" value="1"/>
</dbReference>
<evidence type="ECO:0000313" key="3">
    <source>
        <dbReference type="EMBL" id="MET3616880.1"/>
    </source>
</evidence>
<keyword evidence="3" id="KW-0548">Nucleotidyltransferase</keyword>
<dbReference type="SUPFAM" id="SSF100879">
    <property type="entry name" value="Lesion bypass DNA polymerase (Y-family), little finger domain"/>
    <property type="match status" value="1"/>
</dbReference>
<keyword evidence="3" id="KW-0808">Transferase</keyword>
<dbReference type="PANTHER" id="PTHR11076">
    <property type="entry name" value="DNA REPAIR POLYMERASE UMUC / TRANSFERASE FAMILY MEMBER"/>
    <property type="match status" value="1"/>
</dbReference>
<feature type="domain" description="UmuC" evidence="2">
    <location>
        <begin position="13"/>
        <end position="195"/>
    </location>
</feature>
<dbReference type="InterPro" id="IPR050116">
    <property type="entry name" value="DNA_polymerase-Y"/>
</dbReference>
<accession>A0ABV2JAF3</accession>
<keyword evidence="4" id="KW-1185">Reference proteome</keyword>
<dbReference type="InterPro" id="IPR036775">
    <property type="entry name" value="DNA_pol_Y-fam_lit_finger_sf"/>
</dbReference>
<dbReference type="InterPro" id="IPR017961">
    <property type="entry name" value="DNA_pol_Y-fam_little_finger"/>
</dbReference>
<dbReference type="CDD" id="cd03586">
    <property type="entry name" value="PolY_Pol_IV_kappa"/>
    <property type="match status" value="1"/>
</dbReference>
<comment type="similarity">
    <text evidence="1">Belongs to the DNA polymerase type-Y family.</text>
</comment>
<dbReference type="EC" id="2.7.7.7" evidence="3"/>